<sequence>MMLLIVSWNNIDIYHFVELIDKDLIGISAIGTTTGPDEVASSIFNHSQVFLSWAEALEIGEEVVGLIDNLSIGLAAHTSRQDNCHKV</sequence>
<evidence type="ECO:0000313" key="1">
    <source>
        <dbReference type="EMBL" id="KAF7917037.1"/>
    </source>
</evidence>
<evidence type="ECO:0000313" key="2">
    <source>
        <dbReference type="Proteomes" id="UP000783213"/>
    </source>
</evidence>
<proteinExistence type="predicted"/>
<dbReference type="RefSeq" id="XP_038805652.1">
    <property type="nucleotide sequence ID" value="XM_038958089.1"/>
</dbReference>
<protein>
    <submittedName>
        <fullName evidence="1">Uncharacterized protein</fullName>
    </submittedName>
</protein>
<accession>A0ABQ7I8V6</accession>
<keyword evidence="2" id="KW-1185">Reference proteome</keyword>
<organism evidence="1 2">
    <name type="scientific">Botrytis deweyae</name>
    <dbReference type="NCBI Taxonomy" id="2478750"/>
    <lineage>
        <taxon>Eukaryota</taxon>
        <taxon>Fungi</taxon>
        <taxon>Dikarya</taxon>
        <taxon>Ascomycota</taxon>
        <taxon>Pezizomycotina</taxon>
        <taxon>Leotiomycetes</taxon>
        <taxon>Helotiales</taxon>
        <taxon>Sclerotiniaceae</taxon>
        <taxon>Botrytis</taxon>
    </lineage>
</organism>
<dbReference type="Proteomes" id="UP000783213">
    <property type="component" value="Unassembled WGS sequence"/>
</dbReference>
<name>A0ABQ7I8V6_9HELO</name>
<gene>
    <name evidence="1" type="ORF">EAE98_010468</name>
</gene>
<dbReference type="GeneID" id="62237239"/>
<reference evidence="1 2" key="1">
    <citation type="journal article" date="2020" name="Genome Biol. Evol.">
        <title>Comparative genomics of Sclerotiniaceae.</title>
        <authorList>
            <person name="Valero Jimenez C.A."/>
            <person name="Steentjes M."/>
            <person name="Scholten O.E."/>
            <person name="Van Kan J.A.L."/>
        </authorList>
    </citation>
    <scope>NUCLEOTIDE SEQUENCE [LARGE SCALE GENOMIC DNA]</scope>
    <source>
        <strain evidence="1 2">B1</strain>
    </source>
</reference>
<comment type="caution">
    <text evidence="1">The sequence shown here is derived from an EMBL/GenBank/DDBJ whole genome shotgun (WGS) entry which is preliminary data.</text>
</comment>
<dbReference type="EMBL" id="RCSX01000036">
    <property type="protein sequence ID" value="KAF7917037.1"/>
    <property type="molecule type" value="Genomic_DNA"/>
</dbReference>